<keyword evidence="4" id="KW-0645">Protease</keyword>
<evidence type="ECO:0000256" key="2">
    <source>
        <dbReference type="ARBA" id="ARBA00004609"/>
    </source>
</evidence>
<organism evidence="10 11">
    <name type="scientific">Caerostris darwini</name>
    <dbReference type="NCBI Taxonomy" id="1538125"/>
    <lineage>
        <taxon>Eukaryota</taxon>
        <taxon>Metazoa</taxon>
        <taxon>Ecdysozoa</taxon>
        <taxon>Arthropoda</taxon>
        <taxon>Chelicerata</taxon>
        <taxon>Arachnida</taxon>
        <taxon>Araneae</taxon>
        <taxon>Araneomorphae</taxon>
        <taxon>Entelegynae</taxon>
        <taxon>Araneoidea</taxon>
        <taxon>Araneidae</taxon>
        <taxon>Caerostris</taxon>
    </lineage>
</organism>
<keyword evidence="5" id="KW-0479">Metal-binding</keyword>
<dbReference type="PRINTS" id="PR00756">
    <property type="entry name" value="ALADIPTASE"/>
</dbReference>
<dbReference type="GO" id="GO:0005730">
    <property type="term" value="C:nucleolus"/>
    <property type="evidence" value="ECO:0007669"/>
    <property type="project" value="InterPro"/>
</dbReference>
<comment type="cofactor">
    <cofactor evidence="1">
        <name>Zn(2+)</name>
        <dbReference type="ChEBI" id="CHEBI:29105"/>
    </cofactor>
</comment>
<keyword evidence="6" id="KW-0378">Hydrolase</keyword>
<dbReference type="InterPro" id="IPR014782">
    <property type="entry name" value="Peptidase_M1_dom"/>
</dbReference>
<evidence type="ECO:0000256" key="4">
    <source>
        <dbReference type="ARBA" id="ARBA00022670"/>
    </source>
</evidence>
<name>A0AAV4SPH5_9ARAC</name>
<feature type="domain" description="Peptidase M1 leukotriene A4 hydrolase/aminopeptidase C-terminal" evidence="9">
    <location>
        <begin position="525"/>
        <end position="674"/>
    </location>
</feature>
<dbReference type="GO" id="GO:0070006">
    <property type="term" value="F:metalloaminopeptidase activity"/>
    <property type="evidence" value="ECO:0007669"/>
    <property type="project" value="InterPro"/>
</dbReference>
<keyword evidence="10" id="KW-0031">Aminopeptidase</keyword>
<protein>
    <submittedName>
        <fullName evidence="10">Aminopeptidase O</fullName>
    </submittedName>
</protein>
<comment type="similarity">
    <text evidence="3">Belongs to the peptidase M1 family.</text>
</comment>
<dbReference type="InterPro" id="IPR027268">
    <property type="entry name" value="Peptidase_M4/M1_CTD_sf"/>
</dbReference>
<evidence type="ECO:0000256" key="1">
    <source>
        <dbReference type="ARBA" id="ARBA00001947"/>
    </source>
</evidence>
<dbReference type="InterPro" id="IPR001930">
    <property type="entry name" value="Peptidase_M1"/>
</dbReference>
<comment type="subcellular location">
    <subcellularLocation>
        <location evidence="2">Cell membrane</location>
        <topology evidence="2">Lipid-anchor</topology>
        <topology evidence="2">GPI-anchor</topology>
    </subcellularLocation>
</comment>
<evidence type="ECO:0000259" key="9">
    <source>
        <dbReference type="SMART" id="SM01263"/>
    </source>
</evidence>
<dbReference type="GO" id="GO:0006508">
    <property type="term" value="P:proteolysis"/>
    <property type="evidence" value="ECO:0007669"/>
    <property type="project" value="UniProtKB-KW"/>
</dbReference>
<evidence type="ECO:0000313" key="11">
    <source>
        <dbReference type="Proteomes" id="UP001054837"/>
    </source>
</evidence>
<dbReference type="Gene3D" id="3.30.2010.30">
    <property type="match status" value="1"/>
</dbReference>
<evidence type="ECO:0000256" key="7">
    <source>
        <dbReference type="ARBA" id="ARBA00022833"/>
    </source>
</evidence>
<accession>A0AAV4SPH5</accession>
<dbReference type="EMBL" id="BPLQ01008136">
    <property type="protein sequence ID" value="GIY35106.1"/>
    <property type="molecule type" value="Genomic_DNA"/>
</dbReference>
<dbReference type="Proteomes" id="UP001054837">
    <property type="component" value="Unassembled WGS sequence"/>
</dbReference>
<dbReference type="SUPFAM" id="SSF48371">
    <property type="entry name" value="ARM repeat"/>
    <property type="match status" value="1"/>
</dbReference>
<evidence type="ECO:0000256" key="6">
    <source>
        <dbReference type="ARBA" id="ARBA00022801"/>
    </source>
</evidence>
<gene>
    <name evidence="10" type="primary">AOPEP</name>
    <name evidence="10" type="ORF">CDAR_99771</name>
</gene>
<keyword evidence="11" id="KW-1185">Reference proteome</keyword>
<dbReference type="Gene3D" id="1.25.40.320">
    <property type="entry name" value="Peptidase M1, leukotriene A4 hydrolase/aminopeptidase C-terminal domain"/>
    <property type="match status" value="1"/>
</dbReference>
<dbReference type="PANTHER" id="PTHR46627:SF1">
    <property type="entry name" value="AMINOPEPTIDASE O"/>
    <property type="match status" value="1"/>
</dbReference>
<evidence type="ECO:0000256" key="5">
    <source>
        <dbReference type="ARBA" id="ARBA00022723"/>
    </source>
</evidence>
<evidence type="ECO:0000313" key="10">
    <source>
        <dbReference type="EMBL" id="GIY35106.1"/>
    </source>
</evidence>
<reference evidence="10 11" key="1">
    <citation type="submission" date="2021-06" db="EMBL/GenBank/DDBJ databases">
        <title>Caerostris darwini draft genome.</title>
        <authorList>
            <person name="Kono N."/>
            <person name="Arakawa K."/>
        </authorList>
    </citation>
    <scope>NUCLEOTIDE SEQUENCE [LARGE SCALE GENOMIC DNA]</scope>
</reference>
<dbReference type="SUPFAM" id="SSF63737">
    <property type="entry name" value="Leukotriene A4 hydrolase N-terminal domain"/>
    <property type="match status" value="1"/>
</dbReference>
<keyword evidence="7" id="KW-0862">Zinc</keyword>
<dbReference type="InterPro" id="IPR038502">
    <property type="entry name" value="M1_LTA-4_hydro/amino_C_sf"/>
</dbReference>
<dbReference type="Gene3D" id="2.60.40.1730">
    <property type="entry name" value="tricorn interacting facor f3 domain"/>
    <property type="match status" value="1"/>
</dbReference>
<dbReference type="InterPro" id="IPR033577">
    <property type="entry name" value="AOPep"/>
</dbReference>
<keyword evidence="8" id="KW-0482">Metalloprotease</keyword>
<dbReference type="InterPro" id="IPR042097">
    <property type="entry name" value="Aminopeptidase_N-like_N_sf"/>
</dbReference>
<dbReference type="SMART" id="SM01263">
    <property type="entry name" value="Leuk-A4-hydro_C"/>
    <property type="match status" value="1"/>
</dbReference>
<dbReference type="PANTHER" id="PTHR46627">
    <property type="entry name" value="AMINOPEPTIDASE O"/>
    <property type="match status" value="1"/>
</dbReference>
<dbReference type="InterPro" id="IPR015211">
    <property type="entry name" value="Peptidase_M1_C"/>
</dbReference>
<dbReference type="GO" id="GO:0008270">
    <property type="term" value="F:zinc ion binding"/>
    <property type="evidence" value="ECO:0007669"/>
    <property type="project" value="InterPro"/>
</dbReference>
<evidence type="ECO:0000256" key="8">
    <source>
        <dbReference type="ARBA" id="ARBA00023049"/>
    </source>
</evidence>
<proteinExistence type="inferred from homology"/>
<comment type="caution">
    <text evidence="10">The sequence shown here is derived from an EMBL/GenBank/DDBJ whole genome shotgun (WGS) entry which is preliminary data.</text>
</comment>
<dbReference type="InterPro" id="IPR016024">
    <property type="entry name" value="ARM-type_fold"/>
</dbReference>
<dbReference type="Pfam" id="PF09127">
    <property type="entry name" value="Leuk-A4-hydro_C"/>
    <property type="match status" value="1"/>
</dbReference>
<evidence type="ECO:0000256" key="3">
    <source>
        <dbReference type="ARBA" id="ARBA00010136"/>
    </source>
</evidence>
<dbReference type="AlphaFoldDB" id="A0AAV4SPH5"/>
<dbReference type="GO" id="GO:0005886">
    <property type="term" value="C:plasma membrane"/>
    <property type="evidence" value="ECO:0007669"/>
    <property type="project" value="UniProtKB-SubCell"/>
</dbReference>
<dbReference type="Gene3D" id="1.10.390.10">
    <property type="entry name" value="Neutral Protease Domain 2"/>
    <property type="match status" value="1"/>
</dbReference>
<sequence>MTQSSPQEDLPLMSNVDDILVRHYNFNFECNFLTKTFSCSVLLFLEPVCDDPSFSKESRCGSGQHIDKSRLIDAGFILILDCHKIVIKQVTAMSSCAQPFQSERYSLEEGEVLPFQVADWSLKIWKNSETCKYCFPRLIRVSYETTSSCPSVLWTSDQDGNPAVFSHGAFINNRALFPCQEPPVAMATWEATVTVADPLTVLMSGDEAPRISREEGLAHYYYFTKKVLPLSTLCLAIGRWQEHSIQLDDKKYPKCRLFAPSHWMDRAIQEFSDYIPRCLEASLEVLGSYPFPRIDFLVVPPTFSSLGMASPNLVFVSQSLVVGDRSLCCRLSHEVSHGWFGLSIGALDWTEEWLSEGFATLAEDHLHARALQMSPEDCRNYLELKALIRKKTLLDEIENTQEELQILRASQGEESKQVVDGVSVPCLRNGQNPVKGFIQIHYIKGYFLLKYLSSLVGIDAFLDFLRTYVVKYEGKLVTSKEFLTFFLNSFSSLSSLSVESMYQNWLHTPGSTAEIENMRPSPENHLFREVLEETVKWKKFNTASKRKVSKRRKLNKNHFSPLLPDQTVLLLENLLSVERVRNRTLEQLDDVFHFASCNAEVVHRWMELVVKHRHSRQYAALRDYLVNHMAMGVYLYGELIYSGDEAQEMIAKECFSITQEGMEPNFRHTIQQMFVLASES</sequence>
<dbReference type="SUPFAM" id="SSF55486">
    <property type="entry name" value="Metalloproteases ('zincins'), catalytic domain"/>
    <property type="match status" value="1"/>
</dbReference>
<dbReference type="Pfam" id="PF01433">
    <property type="entry name" value="Peptidase_M1"/>
    <property type="match status" value="1"/>
</dbReference>